<evidence type="ECO:0000256" key="5">
    <source>
        <dbReference type="ARBA" id="ARBA00022692"/>
    </source>
</evidence>
<evidence type="ECO:0000256" key="1">
    <source>
        <dbReference type="ARBA" id="ARBA00004429"/>
    </source>
</evidence>
<accession>A0ABT3DLZ6</accession>
<keyword evidence="12" id="KW-1185">Reference proteome</keyword>
<keyword evidence="7 9" id="KW-0472">Membrane</keyword>
<evidence type="ECO:0000259" key="10">
    <source>
        <dbReference type="Pfam" id="PF04290"/>
    </source>
</evidence>
<evidence type="ECO:0000256" key="2">
    <source>
        <dbReference type="ARBA" id="ARBA00022448"/>
    </source>
</evidence>
<dbReference type="Pfam" id="PF04290">
    <property type="entry name" value="DctQ"/>
    <property type="match status" value="1"/>
</dbReference>
<keyword evidence="2" id="KW-0813">Transport</keyword>
<evidence type="ECO:0000256" key="6">
    <source>
        <dbReference type="ARBA" id="ARBA00022989"/>
    </source>
</evidence>
<comment type="caution">
    <text evidence="11">The sequence shown here is derived from an EMBL/GenBank/DDBJ whole genome shotgun (WGS) entry which is preliminary data.</text>
</comment>
<evidence type="ECO:0000313" key="11">
    <source>
        <dbReference type="EMBL" id="MCV9888090.1"/>
    </source>
</evidence>
<comment type="subcellular location">
    <subcellularLocation>
        <location evidence="1">Cell inner membrane</location>
        <topology evidence="1">Multi-pass membrane protein</topology>
    </subcellularLocation>
</comment>
<dbReference type="PANTHER" id="PTHR35011:SF2">
    <property type="entry name" value="2,3-DIKETO-L-GULONATE TRAP TRANSPORTER SMALL PERMEASE PROTEIN YIAM"/>
    <property type="match status" value="1"/>
</dbReference>
<dbReference type="InterPro" id="IPR007387">
    <property type="entry name" value="TRAP_DctQ"/>
</dbReference>
<feature type="domain" description="Tripartite ATP-independent periplasmic transporters DctQ component" evidence="10">
    <location>
        <begin position="23"/>
        <end position="149"/>
    </location>
</feature>
<sequence length="171" mass="18970">MVKLLKTLNSLLNGIIVLVLVSMVSLVFLNVVLRYAFSSGITWSEELARYLFVWIVFLGAIVASKEKGHLGVDLVISKVPKRFQKILYLLANSLTVFVLILFLDGLFKMMELNKLVTGPATGIPEAVFYLAGVVASILMIIITAIQTIRFTFFNQDAPEWAKTEGKGGRTE</sequence>
<keyword evidence="4" id="KW-0997">Cell inner membrane</keyword>
<evidence type="ECO:0000256" key="9">
    <source>
        <dbReference type="SAM" id="Phobius"/>
    </source>
</evidence>
<feature type="transmembrane region" description="Helical" evidence="9">
    <location>
        <begin position="12"/>
        <end position="35"/>
    </location>
</feature>
<evidence type="ECO:0000256" key="4">
    <source>
        <dbReference type="ARBA" id="ARBA00022519"/>
    </source>
</evidence>
<proteinExistence type="inferred from homology"/>
<keyword evidence="3" id="KW-1003">Cell membrane</keyword>
<dbReference type="Proteomes" id="UP001526147">
    <property type="component" value="Unassembled WGS sequence"/>
</dbReference>
<protein>
    <submittedName>
        <fullName evidence="11">TRAP transporter small permease</fullName>
    </submittedName>
</protein>
<dbReference type="PANTHER" id="PTHR35011">
    <property type="entry name" value="2,3-DIKETO-L-GULONATE TRAP TRANSPORTER SMALL PERMEASE PROTEIN YIAM"/>
    <property type="match status" value="1"/>
</dbReference>
<feature type="transmembrane region" description="Helical" evidence="9">
    <location>
        <begin position="47"/>
        <end position="65"/>
    </location>
</feature>
<gene>
    <name evidence="11" type="ORF">OIH86_20810</name>
</gene>
<feature type="transmembrane region" description="Helical" evidence="9">
    <location>
        <begin position="127"/>
        <end position="145"/>
    </location>
</feature>
<dbReference type="InterPro" id="IPR055348">
    <property type="entry name" value="DctQ"/>
</dbReference>
<evidence type="ECO:0000256" key="7">
    <source>
        <dbReference type="ARBA" id="ARBA00023136"/>
    </source>
</evidence>
<dbReference type="RefSeq" id="WP_026559635.1">
    <property type="nucleotide sequence ID" value="NZ_JAOYEY010000048.1"/>
</dbReference>
<reference evidence="11 12" key="1">
    <citation type="submission" date="2022-10" db="EMBL/GenBank/DDBJ databases">
        <title>Draft genome assembly of moderately radiation resistant bacterium Metabacillus halosaccharovorans.</title>
        <authorList>
            <person name="Pal S."/>
            <person name="Gopinathan A."/>
        </authorList>
    </citation>
    <scope>NUCLEOTIDE SEQUENCE [LARGE SCALE GENOMIC DNA]</scope>
    <source>
        <strain evidence="11 12">VITHBRA001</strain>
    </source>
</reference>
<organism evidence="11 12">
    <name type="scientific">Metabacillus halosaccharovorans</name>
    <dbReference type="NCBI Taxonomy" id="930124"/>
    <lineage>
        <taxon>Bacteria</taxon>
        <taxon>Bacillati</taxon>
        <taxon>Bacillota</taxon>
        <taxon>Bacilli</taxon>
        <taxon>Bacillales</taxon>
        <taxon>Bacillaceae</taxon>
        <taxon>Metabacillus</taxon>
    </lineage>
</organism>
<evidence type="ECO:0000256" key="3">
    <source>
        <dbReference type="ARBA" id="ARBA00022475"/>
    </source>
</evidence>
<feature type="transmembrane region" description="Helical" evidence="9">
    <location>
        <begin position="86"/>
        <end position="107"/>
    </location>
</feature>
<keyword evidence="5 9" id="KW-0812">Transmembrane</keyword>
<name>A0ABT3DLZ6_9BACI</name>
<evidence type="ECO:0000256" key="8">
    <source>
        <dbReference type="ARBA" id="ARBA00038436"/>
    </source>
</evidence>
<evidence type="ECO:0000313" key="12">
    <source>
        <dbReference type="Proteomes" id="UP001526147"/>
    </source>
</evidence>
<keyword evidence="6 9" id="KW-1133">Transmembrane helix</keyword>
<comment type="similarity">
    <text evidence="8">Belongs to the TRAP transporter small permease family.</text>
</comment>
<dbReference type="EMBL" id="JAOYEY010000048">
    <property type="protein sequence ID" value="MCV9888090.1"/>
    <property type="molecule type" value="Genomic_DNA"/>
</dbReference>